<reference evidence="2 3" key="1">
    <citation type="submission" date="2014-11" db="EMBL/GenBank/DDBJ databases">
        <authorList>
            <person name="Zhu J."/>
            <person name="Qi W."/>
            <person name="Song R."/>
        </authorList>
    </citation>
    <scope>NUCLEOTIDE SEQUENCE [LARGE SCALE GENOMIC DNA]</scope>
</reference>
<dbReference type="AlphaFoldDB" id="A0A0G4EV51"/>
<organism evidence="2 3">
    <name type="scientific">Vitrella brassicaformis (strain CCMP3155)</name>
    <dbReference type="NCBI Taxonomy" id="1169540"/>
    <lineage>
        <taxon>Eukaryota</taxon>
        <taxon>Sar</taxon>
        <taxon>Alveolata</taxon>
        <taxon>Colpodellida</taxon>
        <taxon>Vitrellaceae</taxon>
        <taxon>Vitrella</taxon>
    </lineage>
</organism>
<name>A0A0G4EV51_VITBC</name>
<gene>
    <name evidence="2" type="ORF">Vbra_13526</name>
</gene>
<dbReference type="EMBL" id="CDMY01000321">
    <property type="protein sequence ID" value="CEM02217.1"/>
    <property type="molecule type" value="Genomic_DNA"/>
</dbReference>
<evidence type="ECO:0000256" key="1">
    <source>
        <dbReference type="SAM" id="MobiDB-lite"/>
    </source>
</evidence>
<proteinExistence type="predicted"/>
<evidence type="ECO:0000313" key="2">
    <source>
        <dbReference type="EMBL" id="CEM02217.1"/>
    </source>
</evidence>
<dbReference type="VEuPathDB" id="CryptoDB:Vbra_13526"/>
<dbReference type="InParanoid" id="A0A0G4EV51"/>
<protein>
    <submittedName>
        <fullName evidence="2">Uncharacterized protein</fullName>
    </submittedName>
</protein>
<accession>A0A0G4EV51</accession>
<sequence>MLARRTDYDETQIVEQWRRRIRQEEANALALLQQPAQRRPVTARYASRPVGRTDIRDVLCHSAYVKPQMPAFVEHQHQFDEEDEEAAGASRTLMSGEGSNVSGAFGNSSCEGRFSRALVRAGKEIERERFKRKMLEREVAELRALVERTLKGGSYSQKRRPKTAK</sequence>
<evidence type="ECO:0000313" key="3">
    <source>
        <dbReference type="Proteomes" id="UP000041254"/>
    </source>
</evidence>
<feature type="region of interest" description="Disordered" evidence="1">
    <location>
        <begin position="78"/>
        <end position="110"/>
    </location>
</feature>
<dbReference type="Proteomes" id="UP000041254">
    <property type="component" value="Unassembled WGS sequence"/>
</dbReference>
<keyword evidence="3" id="KW-1185">Reference proteome</keyword>
<feature type="compositionally biased region" description="Polar residues" evidence="1">
    <location>
        <begin position="97"/>
        <end position="110"/>
    </location>
</feature>